<comment type="caution">
    <text evidence="1">The sequence shown here is derived from an EMBL/GenBank/DDBJ whole genome shotgun (WGS) entry which is preliminary data.</text>
</comment>
<reference evidence="1" key="1">
    <citation type="journal article" date="2018" name="Genome Biol.">
        <title>SKESA: strategic k-mer extension for scrupulous assemblies.</title>
        <authorList>
            <person name="Souvorov A."/>
            <person name="Agarwala R."/>
            <person name="Lipman D.J."/>
        </authorList>
    </citation>
    <scope>NUCLEOTIDE SEQUENCE</scope>
    <source>
        <strain evidence="1">YDC697-2</strain>
    </source>
</reference>
<dbReference type="AlphaFoldDB" id="A0A8H9NSP7"/>
<dbReference type="SUPFAM" id="SSF55469">
    <property type="entry name" value="FMN-dependent nitroreductase-like"/>
    <property type="match status" value="1"/>
</dbReference>
<dbReference type="Proteomes" id="UP000864563">
    <property type="component" value="Unassembled WGS sequence"/>
</dbReference>
<gene>
    <name evidence="1" type="ORF">I8Y00_001030</name>
</gene>
<dbReference type="RefSeq" id="WP_042318333.1">
    <property type="nucleotide sequence ID" value="NZ_CABMNX010000001.1"/>
</dbReference>
<dbReference type="EMBL" id="DACSDU010000003">
    <property type="protein sequence ID" value="HAT1584723.1"/>
    <property type="molecule type" value="Genomic_DNA"/>
</dbReference>
<name>A0A8H9NSP7_9ENTR</name>
<dbReference type="NCBIfam" id="NF047509">
    <property type="entry name" value="Rv3131_FMN_oxido"/>
    <property type="match status" value="1"/>
</dbReference>
<proteinExistence type="predicted"/>
<dbReference type="GO" id="GO:0016491">
    <property type="term" value="F:oxidoreductase activity"/>
    <property type="evidence" value="ECO:0007669"/>
    <property type="project" value="InterPro"/>
</dbReference>
<evidence type="ECO:0000313" key="1">
    <source>
        <dbReference type="EMBL" id="HAT1584723.1"/>
    </source>
</evidence>
<dbReference type="GeneID" id="92972776"/>
<accession>A0A8H9NSP7</accession>
<dbReference type="InterPro" id="IPR000415">
    <property type="entry name" value="Nitroreductase-like"/>
</dbReference>
<organism evidence="1">
    <name type="scientific">Citrobacter farmeri</name>
    <dbReference type="NCBI Taxonomy" id="67824"/>
    <lineage>
        <taxon>Bacteria</taxon>
        <taxon>Pseudomonadati</taxon>
        <taxon>Pseudomonadota</taxon>
        <taxon>Gammaproteobacteria</taxon>
        <taxon>Enterobacterales</taxon>
        <taxon>Enterobacteriaceae</taxon>
        <taxon>Citrobacter</taxon>
    </lineage>
</organism>
<dbReference type="KEGG" id="cfar:CI104_15690"/>
<reference evidence="1" key="2">
    <citation type="submission" date="2020-11" db="EMBL/GenBank/DDBJ databases">
        <authorList>
            <consortium name="NCBI Pathogen Detection Project"/>
        </authorList>
    </citation>
    <scope>NUCLEOTIDE SEQUENCE</scope>
    <source>
        <strain evidence="1">YDC697-2</strain>
    </source>
</reference>
<protein>
    <recommendedName>
        <fullName evidence="2">Nitroreductase domain-containing protein</fullName>
    </recommendedName>
</protein>
<sequence length="377" mass="42776">MKTITLMIFTCLLVVGIYVWSVGRPLILDKDLHLPFAMSEEYKSMLYHASMAPSGHNTQPWKVIYYARSHDFTLFLNRDRELAQVDPENREALISLGAFLENWQQSAQAYGYTPKMSILPTPGAQMQIAHVTFYKTSHIPADSEQRLARMTVRHTDKRSYEPHNISPTTIRTLLERNGPWLRYYPKGTPGFAWLSRNTVEAMKTQGEHEGKRRELSQWIRFSNTEARQARDGLPAEQLGMKGPLKAAFYTFYNRQDTTTPSFARESVKLTEQQVGSAAGFFVITGAGDFQGIIRAGMHFERFWLDAVELGISLHPMSQILEEKPFSDDVMKALNLNAPVQMIVRAGITSNYGENNGIRRNISRFTSIDESNVGSSVP</sequence>
<dbReference type="Gene3D" id="3.40.109.10">
    <property type="entry name" value="NADH Oxidase"/>
    <property type="match status" value="1"/>
</dbReference>
<evidence type="ECO:0008006" key="2">
    <source>
        <dbReference type="Google" id="ProtNLM"/>
    </source>
</evidence>